<evidence type="ECO:0000313" key="1">
    <source>
        <dbReference type="EMBL" id="CCO46614.1"/>
    </source>
</evidence>
<name>A0AAV2VPJ6_9VIBR</name>
<dbReference type="RefSeq" id="WP_022561771.1">
    <property type="nucleotide sequence ID" value="NZ_LK391965.1"/>
</dbReference>
<accession>A0AAV2VPJ6</accession>
<dbReference type="AlphaFoldDB" id="A0AAV2VPJ6"/>
<sequence>MTDKVIDEIHASLQALNRAAELATGQEQIEIREQQQALFQRLDRWMFERTGKVSGDVDSAIALLKDQQQVAAQAEEGLSDHVKLLVISKKVVEAIDKILDVVS</sequence>
<gene>
    <name evidence="1" type="ORF">VIBNISOn1_1830014</name>
</gene>
<comment type="caution">
    <text evidence="1">The sequence shown here is derived from an EMBL/GenBank/DDBJ whole genome shotgun (WGS) entry which is preliminary data.</text>
</comment>
<protein>
    <submittedName>
        <fullName evidence="1">Uncharacterized protein</fullName>
    </submittedName>
</protein>
<proteinExistence type="predicted"/>
<reference evidence="1 2" key="1">
    <citation type="journal article" date="2013" name="ISME J.">
        <title>Comparative genomics of pathogenic lineages of Vibrio nigripulchritudo identifies virulence-associated traits.</title>
        <authorList>
            <person name="Goudenege D."/>
            <person name="Labreuche Y."/>
            <person name="Krin E."/>
            <person name="Ansquer D."/>
            <person name="Mangenot S."/>
            <person name="Calteau A."/>
            <person name="Medigue C."/>
            <person name="Mazel D."/>
            <person name="Polz M.F."/>
            <person name="Le Roux F."/>
        </authorList>
    </citation>
    <scope>NUCLEOTIDE SEQUENCE [LARGE SCALE GENOMIC DNA]</scope>
    <source>
        <strain evidence="1 2">SOn1</strain>
    </source>
</reference>
<evidence type="ECO:0000313" key="2">
    <source>
        <dbReference type="Proteomes" id="UP000018211"/>
    </source>
</evidence>
<dbReference type="GeneID" id="97544584"/>
<organism evidence="1 2">
    <name type="scientific">Vibrio nigripulchritudo SOn1</name>
    <dbReference type="NCBI Taxonomy" id="1238450"/>
    <lineage>
        <taxon>Bacteria</taxon>
        <taxon>Pseudomonadati</taxon>
        <taxon>Pseudomonadota</taxon>
        <taxon>Gammaproteobacteria</taxon>
        <taxon>Vibrionales</taxon>
        <taxon>Vibrionaceae</taxon>
        <taxon>Vibrio</taxon>
    </lineage>
</organism>
<dbReference type="EMBL" id="CAOF01000094">
    <property type="protein sequence ID" value="CCO46614.1"/>
    <property type="molecule type" value="Genomic_DNA"/>
</dbReference>
<dbReference type="Proteomes" id="UP000018211">
    <property type="component" value="Unassembled WGS sequence"/>
</dbReference>